<accession>A0ACC1JC25</accession>
<comment type="caution">
    <text evidence="1">The sequence shown here is derived from an EMBL/GenBank/DDBJ whole genome shotgun (WGS) entry which is preliminary data.</text>
</comment>
<proteinExistence type="predicted"/>
<name>A0ACC1JC25_9FUNG</name>
<evidence type="ECO:0000313" key="2">
    <source>
        <dbReference type="Proteomes" id="UP001150603"/>
    </source>
</evidence>
<dbReference type="EMBL" id="JANBPW010001184">
    <property type="protein sequence ID" value="KAJ1945730.1"/>
    <property type="molecule type" value="Genomic_DNA"/>
</dbReference>
<sequence>MSTRAKAADFMNLHESEESDAGSESEAEQGRTSAIRSRQVYDGSSDSEASDNEEEDARETVSDNQEEAAEETKRGTGDDEVDEESEDDYFVGDDDADEADSNEEKPASKDTKKKADRLLSEKDIEAARVAEKRSGVIYMSRVPPFMKPAKVRHLLAKYGEIGRVYLAEEDNKRRTRRIKSGGNRKRQFVEGWIEFKNKKYAKAVAQMLNNTQVGGKKHGFYHDDLWNLKYLSKFKWRHLTEQLANEKASKAQRLENEVSQSRRELEAYLKTVDQSKKLSSIKAKREARIRKGEEVKPMEDLARN</sequence>
<keyword evidence="2" id="KW-1185">Reference proteome</keyword>
<dbReference type="Proteomes" id="UP001150603">
    <property type="component" value="Unassembled WGS sequence"/>
</dbReference>
<gene>
    <name evidence="1" type="primary">ESF2</name>
    <name evidence="1" type="ORF">FBU59_002225</name>
</gene>
<feature type="non-terminal residue" evidence="1">
    <location>
        <position position="304"/>
    </location>
</feature>
<protein>
    <submittedName>
        <fullName evidence="1">RNA-binding ATPase activator esf2</fullName>
    </submittedName>
</protein>
<evidence type="ECO:0000313" key="1">
    <source>
        <dbReference type="EMBL" id="KAJ1945730.1"/>
    </source>
</evidence>
<reference evidence="1" key="1">
    <citation type="submission" date="2022-07" db="EMBL/GenBank/DDBJ databases">
        <title>Phylogenomic reconstructions and comparative analyses of Kickxellomycotina fungi.</title>
        <authorList>
            <person name="Reynolds N.K."/>
            <person name="Stajich J.E."/>
            <person name="Barry K."/>
            <person name="Grigoriev I.V."/>
            <person name="Crous P."/>
            <person name="Smith M.E."/>
        </authorList>
    </citation>
    <scope>NUCLEOTIDE SEQUENCE</scope>
    <source>
        <strain evidence="1">NRRL 5244</strain>
    </source>
</reference>
<organism evidence="1 2">
    <name type="scientific">Linderina macrospora</name>
    <dbReference type="NCBI Taxonomy" id="4868"/>
    <lineage>
        <taxon>Eukaryota</taxon>
        <taxon>Fungi</taxon>
        <taxon>Fungi incertae sedis</taxon>
        <taxon>Zoopagomycota</taxon>
        <taxon>Kickxellomycotina</taxon>
        <taxon>Kickxellomycetes</taxon>
        <taxon>Kickxellales</taxon>
        <taxon>Kickxellaceae</taxon>
        <taxon>Linderina</taxon>
    </lineage>
</organism>